<comment type="caution">
    <text evidence="2">The sequence shown here is derived from an EMBL/GenBank/DDBJ whole genome shotgun (WGS) entry which is preliminary data.</text>
</comment>
<dbReference type="AlphaFoldDB" id="A0A2G5T341"/>
<dbReference type="Proteomes" id="UP000230233">
    <property type="component" value="Chromosome X"/>
</dbReference>
<feature type="compositionally biased region" description="Gly residues" evidence="1">
    <location>
        <begin position="184"/>
        <end position="199"/>
    </location>
</feature>
<name>A0A2G5T341_9PELO</name>
<feature type="compositionally biased region" description="Basic and acidic residues" evidence="1">
    <location>
        <begin position="117"/>
        <end position="137"/>
    </location>
</feature>
<feature type="region of interest" description="Disordered" evidence="1">
    <location>
        <begin position="100"/>
        <end position="217"/>
    </location>
</feature>
<keyword evidence="3" id="KW-1185">Reference proteome</keyword>
<organism evidence="2 3">
    <name type="scientific">Caenorhabditis nigoni</name>
    <dbReference type="NCBI Taxonomy" id="1611254"/>
    <lineage>
        <taxon>Eukaryota</taxon>
        <taxon>Metazoa</taxon>
        <taxon>Ecdysozoa</taxon>
        <taxon>Nematoda</taxon>
        <taxon>Chromadorea</taxon>
        <taxon>Rhabditida</taxon>
        <taxon>Rhabditina</taxon>
        <taxon>Rhabditomorpha</taxon>
        <taxon>Rhabditoidea</taxon>
        <taxon>Rhabditidae</taxon>
        <taxon>Peloderinae</taxon>
        <taxon>Caenorhabditis</taxon>
    </lineage>
</organism>
<evidence type="ECO:0000313" key="2">
    <source>
        <dbReference type="EMBL" id="PIC21623.1"/>
    </source>
</evidence>
<evidence type="ECO:0000313" key="3">
    <source>
        <dbReference type="Proteomes" id="UP000230233"/>
    </source>
</evidence>
<sequence length="217" mass="23380">MVIGIQTEKDFSVTRDNTLLEMKVVNMLPMDEVAVTVVDANLLLKLLRVQLDDEDYRERLDLVKNQGMLEKMDKQVLPDKLNCWKTKDRMPSLTITISMTNGQAKSAQPPGPPARALGEDKREHQDTANSQEHRDKIGSTPGTRRRSAGKADLVSAGEQRITWPARLRGSAGPDGNAGLTGPTGMPGPGGKAGGDGQPGQPGYDEQPGASVTSIINL</sequence>
<dbReference type="EMBL" id="PDUG01000006">
    <property type="protein sequence ID" value="PIC21623.1"/>
    <property type="molecule type" value="Genomic_DNA"/>
</dbReference>
<accession>A0A2G5T341</accession>
<reference evidence="3" key="1">
    <citation type="submission" date="2017-10" db="EMBL/GenBank/DDBJ databases">
        <title>Rapid genome shrinkage in a self-fertile nematode reveals novel sperm competition proteins.</title>
        <authorList>
            <person name="Yin D."/>
            <person name="Schwarz E.M."/>
            <person name="Thomas C.G."/>
            <person name="Felde R.L."/>
            <person name="Korf I.F."/>
            <person name="Cutter A.D."/>
            <person name="Schartner C.M."/>
            <person name="Ralston E.J."/>
            <person name="Meyer B.J."/>
            <person name="Haag E.S."/>
        </authorList>
    </citation>
    <scope>NUCLEOTIDE SEQUENCE [LARGE SCALE GENOMIC DNA]</scope>
    <source>
        <strain evidence="3">JU1422</strain>
    </source>
</reference>
<protein>
    <submittedName>
        <fullName evidence="2">Uncharacterized protein</fullName>
    </submittedName>
</protein>
<proteinExistence type="predicted"/>
<evidence type="ECO:0000256" key="1">
    <source>
        <dbReference type="SAM" id="MobiDB-lite"/>
    </source>
</evidence>
<gene>
    <name evidence="2" type="primary">Cnig_chr_X.g26389</name>
    <name evidence="2" type="ORF">B9Z55_026389</name>
</gene>